<reference evidence="1 2" key="1">
    <citation type="submission" date="2019-03" db="EMBL/GenBank/DDBJ databases">
        <title>Freshwater and sediment microbial communities from various areas in North America, analyzing microbe dynamics in response to fracking.</title>
        <authorList>
            <person name="Lamendella R."/>
        </authorList>
    </citation>
    <scope>NUCLEOTIDE SEQUENCE [LARGE SCALE GENOMIC DNA]</scope>
    <source>
        <strain evidence="1 2">175.2</strain>
    </source>
</reference>
<sequence>MLAALGLSACASSPDEPVVITELVKPVLPEGARDDCAAPSRLPNDGGLSEAEVFNLWAFDRIALKVCEIRRAAAVNAVDAAPEEHELIGELHGT</sequence>
<evidence type="ECO:0000313" key="2">
    <source>
        <dbReference type="Proteomes" id="UP000295097"/>
    </source>
</evidence>
<dbReference type="AlphaFoldDB" id="A0A4R3NVM6"/>
<organism evidence="1 2">
    <name type="scientific">Martelella mediterranea</name>
    <dbReference type="NCBI Taxonomy" id="293089"/>
    <lineage>
        <taxon>Bacteria</taxon>
        <taxon>Pseudomonadati</taxon>
        <taxon>Pseudomonadota</taxon>
        <taxon>Alphaproteobacteria</taxon>
        <taxon>Hyphomicrobiales</taxon>
        <taxon>Aurantimonadaceae</taxon>
        <taxon>Martelella</taxon>
    </lineage>
</organism>
<dbReference type="Proteomes" id="UP000295097">
    <property type="component" value="Unassembled WGS sequence"/>
</dbReference>
<gene>
    <name evidence="1" type="ORF">EDC90_1007143</name>
</gene>
<dbReference type="EMBL" id="SMAR01000007">
    <property type="protein sequence ID" value="TCT41166.1"/>
    <property type="molecule type" value="Genomic_DNA"/>
</dbReference>
<accession>A0A4R3NVM6</accession>
<proteinExistence type="predicted"/>
<comment type="caution">
    <text evidence="1">The sequence shown here is derived from an EMBL/GenBank/DDBJ whole genome shotgun (WGS) entry which is preliminary data.</text>
</comment>
<keyword evidence="2" id="KW-1185">Reference proteome</keyword>
<evidence type="ECO:0000313" key="1">
    <source>
        <dbReference type="EMBL" id="TCT41166.1"/>
    </source>
</evidence>
<protein>
    <submittedName>
        <fullName evidence="1">Uncharacterized protein</fullName>
    </submittedName>
</protein>
<name>A0A4R3NVM6_9HYPH</name>